<evidence type="ECO:0000256" key="2">
    <source>
        <dbReference type="ARBA" id="ARBA00022729"/>
    </source>
</evidence>
<dbReference type="RefSeq" id="WP_255041592.1">
    <property type="nucleotide sequence ID" value="NZ_JANEYT010000012.1"/>
</dbReference>
<dbReference type="PROSITE" id="PS51257">
    <property type="entry name" value="PROKAR_LIPOPROTEIN"/>
    <property type="match status" value="1"/>
</dbReference>
<dbReference type="EMBL" id="JANEYT010000012">
    <property type="protein sequence ID" value="MCQ1057888.1"/>
    <property type="molecule type" value="Genomic_DNA"/>
</dbReference>
<comment type="caution">
    <text evidence="7">The sequence shown here is derived from an EMBL/GenBank/DDBJ whole genome shotgun (WGS) entry which is preliminary data.</text>
</comment>
<dbReference type="Pfam" id="PF13627">
    <property type="entry name" value="LptM_cons"/>
    <property type="match status" value="1"/>
</dbReference>
<dbReference type="NCBIfam" id="NF047847">
    <property type="entry name" value="SS_mature_LptM"/>
    <property type="match status" value="1"/>
</dbReference>
<comment type="subcellular location">
    <subcellularLocation>
        <location evidence="1">Cell outer membrane</location>
        <topology evidence="1">Lipid-anchor</topology>
    </subcellularLocation>
</comment>
<evidence type="ECO:0000256" key="6">
    <source>
        <dbReference type="ARBA" id="ARBA00023288"/>
    </source>
</evidence>
<name>A0ABT1MZG3_9GAMM</name>
<reference evidence="7 8" key="1">
    <citation type="submission" date="2022-07" db="EMBL/GenBank/DDBJ databases">
        <title>Photobacterium pectinilyticum sp. nov., a marine bacterium isolated from surface seawater of Qingdao offshore.</title>
        <authorList>
            <person name="Wang X."/>
        </authorList>
    </citation>
    <scope>NUCLEOTIDE SEQUENCE [LARGE SCALE GENOMIC DNA]</scope>
    <source>
        <strain evidence="7 8">ZSDE20</strain>
    </source>
</reference>
<evidence type="ECO:0000256" key="4">
    <source>
        <dbReference type="ARBA" id="ARBA00023139"/>
    </source>
</evidence>
<keyword evidence="6 7" id="KW-0449">Lipoprotein</keyword>
<keyword evidence="4" id="KW-0564">Palmitate</keyword>
<organism evidence="7 8">
    <name type="scientific">Photobacterium pectinilyticum</name>
    <dbReference type="NCBI Taxonomy" id="2906793"/>
    <lineage>
        <taxon>Bacteria</taxon>
        <taxon>Pseudomonadati</taxon>
        <taxon>Pseudomonadota</taxon>
        <taxon>Gammaproteobacteria</taxon>
        <taxon>Vibrionales</taxon>
        <taxon>Vibrionaceae</taxon>
        <taxon>Photobacterium</taxon>
    </lineage>
</organism>
<evidence type="ECO:0000256" key="3">
    <source>
        <dbReference type="ARBA" id="ARBA00023136"/>
    </source>
</evidence>
<keyword evidence="2" id="KW-0732">Signal</keyword>
<keyword evidence="5" id="KW-0998">Cell outer membrane</keyword>
<evidence type="ECO:0000313" key="8">
    <source>
        <dbReference type="Proteomes" id="UP001524460"/>
    </source>
</evidence>
<proteinExistence type="predicted"/>
<keyword evidence="8" id="KW-1185">Reference proteome</keyword>
<accession>A0ABT1MZG3</accession>
<dbReference type="Proteomes" id="UP001524460">
    <property type="component" value="Unassembled WGS sequence"/>
</dbReference>
<keyword evidence="3" id="KW-0472">Membrane</keyword>
<dbReference type="InterPro" id="IPR032831">
    <property type="entry name" value="LptM_cons"/>
</dbReference>
<gene>
    <name evidence="7" type="ORF">NHN17_07450</name>
</gene>
<sequence>MRKGLLAILVLGVLALTGCGQSGALYMPDDSEQQQQNDQ</sequence>
<protein>
    <submittedName>
        <fullName evidence="7">Lipoprotein</fullName>
    </submittedName>
</protein>
<evidence type="ECO:0000313" key="7">
    <source>
        <dbReference type="EMBL" id="MCQ1057888.1"/>
    </source>
</evidence>
<evidence type="ECO:0000256" key="5">
    <source>
        <dbReference type="ARBA" id="ARBA00023237"/>
    </source>
</evidence>
<evidence type="ECO:0000256" key="1">
    <source>
        <dbReference type="ARBA" id="ARBA00004459"/>
    </source>
</evidence>